<comment type="caution">
    <text evidence="2">The sequence shown here is derived from an EMBL/GenBank/DDBJ whole genome shotgun (WGS) entry which is preliminary data.</text>
</comment>
<dbReference type="EMBL" id="CAJQZP010000287">
    <property type="protein sequence ID" value="CAG4952474.1"/>
    <property type="molecule type" value="Genomic_DNA"/>
</dbReference>
<proteinExistence type="predicted"/>
<evidence type="ECO:0000256" key="1">
    <source>
        <dbReference type="SAM" id="SignalP"/>
    </source>
</evidence>
<feature type="chain" id="PRO_5036434840" evidence="1">
    <location>
        <begin position="26"/>
        <end position="233"/>
    </location>
</feature>
<evidence type="ECO:0000313" key="2">
    <source>
        <dbReference type="EMBL" id="CAG4952476.1"/>
    </source>
</evidence>
<sequence>MVPQCIFSQMLLSSLSVLKLGSLLCGKLESASDYEYYQKKLICDIHFTPEDRVRNNRLKAYAIPSLYLHETLATVSDIGSCQTSTSHASNTGPSASFMLEQEPPLIVAHSALNRTLTPAVTGTVRGIAPAVIMEHNYSAASSSTRNTFAKGSVRTLTYNYVQIKPLATKIRYLQSDISRLKKRGQSFKARLANAAKLAKETAFQQVVKNMRKPAQLFVHMQMQCLKKSKGIYS</sequence>
<organism evidence="2 3">
    <name type="scientific">Parnassius apollo</name>
    <name type="common">Apollo butterfly</name>
    <name type="synonym">Papilio apollo</name>
    <dbReference type="NCBI Taxonomy" id="110799"/>
    <lineage>
        <taxon>Eukaryota</taxon>
        <taxon>Metazoa</taxon>
        <taxon>Ecdysozoa</taxon>
        <taxon>Arthropoda</taxon>
        <taxon>Hexapoda</taxon>
        <taxon>Insecta</taxon>
        <taxon>Pterygota</taxon>
        <taxon>Neoptera</taxon>
        <taxon>Endopterygota</taxon>
        <taxon>Lepidoptera</taxon>
        <taxon>Glossata</taxon>
        <taxon>Ditrysia</taxon>
        <taxon>Papilionoidea</taxon>
        <taxon>Papilionidae</taxon>
        <taxon>Parnassiinae</taxon>
        <taxon>Parnassini</taxon>
        <taxon>Parnassius</taxon>
        <taxon>Parnassius</taxon>
    </lineage>
</organism>
<evidence type="ECO:0000313" key="3">
    <source>
        <dbReference type="Proteomes" id="UP000691718"/>
    </source>
</evidence>
<protein>
    <submittedName>
        <fullName evidence="2">(apollo) hypothetical protein</fullName>
    </submittedName>
</protein>
<keyword evidence="1" id="KW-0732">Signal</keyword>
<feature type="signal peptide" evidence="1">
    <location>
        <begin position="1"/>
        <end position="25"/>
    </location>
</feature>
<dbReference type="OrthoDB" id="2122982at2759"/>
<dbReference type="AlphaFoldDB" id="A0A8S3WCG8"/>
<keyword evidence="3" id="KW-1185">Reference proteome</keyword>
<dbReference type="EMBL" id="CAJQZP010000287">
    <property type="protein sequence ID" value="CAG4952476.1"/>
    <property type="molecule type" value="Genomic_DNA"/>
</dbReference>
<accession>A0A8S3WCG8</accession>
<name>A0A8S3WCG8_PARAO</name>
<gene>
    <name evidence="2" type="ORF">PAPOLLO_LOCUS4617</name>
</gene>
<dbReference type="Proteomes" id="UP000691718">
    <property type="component" value="Unassembled WGS sequence"/>
</dbReference>
<reference evidence="2" key="1">
    <citation type="submission" date="2021-04" db="EMBL/GenBank/DDBJ databases">
        <authorList>
            <person name="Tunstrom K."/>
        </authorList>
    </citation>
    <scope>NUCLEOTIDE SEQUENCE</scope>
</reference>